<organism evidence="8 9">
    <name type="scientific">Myroides odoratus</name>
    <name type="common">Flavobacterium odoratum</name>
    <dbReference type="NCBI Taxonomy" id="256"/>
    <lineage>
        <taxon>Bacteria</taxon>
        <taxon>Pseudomonadati</taxon>
        <taxon>Bacteroidota</taxon>
        <taxon>Flavobacteriia</taxon>
        <taxon>Flavobacteriales</taxon>
        <taxon>Flavobacteriaceae</taxon>
        <taxon>Myroides</taxon>
    </lineage>
</organism>
<evidence type="ECO:0000256" key="4">
    <source>
        <dbReference type="ARBA" id="ARBA00023136"/>
    </source>
</evidence>
<evidence type="ECO:0000256" key="1">
    <source>
        <dbReference type="ARBA" id="ARBA00004442"/>
    </source>
</evidence>
<evidence type="ECO:0000256" key="5">
    <source>
        <dbReference type="ARBA" id="ARBA00023237"/>
    </source>
</evidence>
<evidence type="ECO:0000256" key="2">
    <source>
        <dbReference type="ARBA" id="ARBA00006275"/>
    </source>
</evidence>
<dbReference type="Gene3D" id="1.25.40.390">
    <property type="match status" value="1"/>
</dbReference>
<gene>
    <name evidence="8" type="ORF">NCTC11179_00446</name>
</gene>
<keyword evidence="4" id="KW-0472">Membrane</keyword>
<keyword evidence="5" id="KW-0998">Cell outer membrane</keyword>
<proteinExistence type="inferred from homology"/>
<comment type="subcellular location">
    <subcellularLocation>
        <location evidence="1">Cell outer membrane</location>
    </subcellularLocation>
</comment>
<dbReference type="Proteomes" id="UP000255024">
    <property type="component" value="Unassembled WGS sequence"/>
</dbReference>
<name>A0A378RKN7_MYROD</name>
<protein>
    <submittedName>
        <fullName evidence="8">SusD family</fullName>
    </submittedName>
</protein>
<evidence type="ECO:0000256" key="3">
    <source>
        <dbReference type="ARBA" id="ARBA00022729"/>
    </source>
</evidence>
<dbReference type="GO" id="GO:0009279">
    <property type="term" value="C:cell outer membrane"/>
    <property type="evidence" value="ECO:0007669"/>
    <property type="project" value="UniProtKB-SubCell"/>
</dbReference>
<dbReference type="SUPFAM" id="SSF48452">
    <property type="entry name" value="TPR-like"/>
    <property type="match status" value="1"/>
</dbReference>
<evidence type="ECO:0000259" key="6">
    <source>
        <dbReference type="Pfam" id="PF07980"/>
    </source>
</evidence>
<dbReference type="InterPro" id="IPR033985">
    <property type="entry name" value="SusD-like_N"/>
</dbReference>
<feature type="domain" description="RagB/SusD" evidence="6">
    <location>
        <begin position="313"/>
        <end position="426"/>
    </location>
</feature>
<dbReference type="EMBL" id="UGQL01000001">
    <property type="protein sequence ID" value="STZ26919.1"/>
    <property type="molecule type" value="Genomic_DNA"/>
</dbReference>
<keyword evidence="3" id="KW-0732">Signal</keyword>
<comment type="similarity">
    <text evidence="2">Belongs to the SusD family.</text>
</comment>
<accession>A0A378RKN7</accession>
<evidence type="ECO:0000259" key="7">
    <source>
        <dbReference type="Pfam" id="PF14322"/>
    </source>
</evidence>
<sequence length="453" mass="52029">MKKIIYILCLYFIYTSCENFTEIDSPVTVIPSQEVFNDYQTAQASLAHIYSKLFSDVLVTGSTSGIGILMGAYSDELTYYNTSSPSVSFYNNQVTPTDFTLTSLWDKSYNLIYATNSIITGVKNSNKLNTEQKKILLGEAYFLRAYIHYFILELFGKAPYITSTDFTINSKVSKLTEDLYLSQLEDDLQISYNYLDNVPLTPLRTKPSYLSCQSLLAKVNLLKGNWSQAIKFCNDIINSSDLKIENNLDIVFLKESQETIWQLSNPTNGGNTLEATSYIFISTPPPLFSLNEKLIESFELNDLRKEKWIGTLSNNTNTYAYSYKYKQNKNTANSLEHSIQLRLAEIYLIRAESYIQSNQIELGIQDINTIRNRANLTAIQTNNTIDAMTFLEQEKRHELFCEQGHRFFDLKRWNKLDSALKSKSSWYSHFKNLPLPEKELLLNPNLNPQNNGY</sequence>
<dbReference type="Pfam" id="PF14322">
    <property type="entry name" value="SusD-like_3"/>
    <property type="match status" value="1"/>
</dbReference>
<dbReference type="Pfam" id="PF07980">
    <property type="entry name" value="SusD_RagB"/>
    <property type="match status" value="1"/>
</dbReference>
<evidence type="ECO:0000313" key="9">
    <source>
        <dbReference type="Proteomes" id="UP000255024"/>
    </source>
</evidence>
<dbReference type="AlphaFoldDB" id="A0A378RKN7"/>
<dbReference type="InterPro" id="IPR012944">
    <property type="entry name" value="SusD_RagB_dom"/>
</dbReference>
<keyword evidence="9" id="KW-1185">Reference proteome</keyword>
<dbReference type="RefSeq" id="WP_115089959.1">
    <property type="nucleotide sequence ID" value="NZ_CP068107.1"/>
</dbReference>
<dbReference type="InterPro" id="IPR011990">
    <property type="entry name" value="TPR-like_helical_dom_sf"/>
</dbReference>
<reference evidence="8 9" key="1">
    <citation type="submission" date="2018-06" db="EMBL/GenBank/DDBJ databases">
        <authorList>
            <consortium name="Pathogen Informatics"/>
            <person name="Doyle S."/>
        </authorList>
    </citation>
    <scope>NUCLEOTIDE SEQUENCE [LARGE SCALE GENOMIC DNA]</scope>
    <source>
        <strain evidence="8 9">NCTC11179</strain>
    </source>
</reference>
<feature type="domain" description="SusD-like N-terminal" evidence="7">
    <location>
        <begin position="83"/>
        <end position="221"/>
    </location>
</feature>
<evidence type="ECO:0000313" key="8">
    <source>
        <dbReference type="EMBL" id="STZ26919.1"/>
    </source>
</evidence>